<proteinExistence type="predicted"/>
<evidence type="ECO:0000313" key="6">
    <source>
        <dbReference type="Proteomes" id="UP000067448"/>
    </source>
</evidence>
<name>A0A117EGC2_STRSC</name>
<dbReference type="Pfam" id="PF13385">
    <property type="entry name" value="Laminin_G_3"/>
    <property type="match status" value="2"/>
</dbReference>
<evidence type="ECO:0000259" key="4">
    <source>
        <dbReference type="SMART" id="SM00560"/>
    </source>
</evidence>
<evidence type="ECO:0000256" key="2">
    <source>
        <dbReference type="ARBA" id="ARBA00023157"/>
    </source>
</evidence>
<comment type="caution">
    <text evidence="5">The sequence shown here is derived from an EMBL/GenBank/DDBJ whole genome shotgun (WGS) entry which is preliminary data.</text>
</comment>
<organism evidence="5 6">
    <name type="scientific">Streptomyces scabiei</name>
    <dbReference type="NCBI Taxonomy" id="1930"/>
    <lineage>
        <taxon>Bacteria</taxon>
        <taxon>Bacillati</taxon>
        <taxon>Actinomycetota</taxon>
        <taxon>Actinomycetes</taxon>
        <taxon>Kitasatosporales</taxon>
        <taxon>Streptomycetaceae</taxon>
        <taxon>Streptomyces</taxon>
    </lineage>
</organism>
<evidence type="ECO:0000313" key="5">
    <source>
        <dbReference type="EMBL" id="GAQ66950.1"/>
    </source>
</evidence>
<feature type="domain" description="LamG-like jellyroll fold" evidence="4">
    <location>
        <begin position="550"/>
        <end position="695"/>
    </location>
</feature>
<feature type="signal peptide" evidence="3">
    <location>
        <begin position="1"/>
        <end position="32"/>
    </location>
</feature>
<feature type="domain" description="LamG-like jellyroll fold" evidence="4">
    <location>
        <begin position="326"/>
        <end position="458"/>
    </location>
</feature>
<reference evidence="6" key="1">
    <citation type="submission" date="2015-11" db="EMBL/GenBank/DDBJ databases">
        <authorList>
            <consortium name="Cross-ministerial Strategic Innovation Promotion Program (SIP) consortium"/>
            <person name="Tomihama T."/>
            <person name="Ikenaga M."/>
            <person name="Sakai M."/>
            <person name="Okubo T."/>
            <person name="Ikeda S."/>
        </authorList>
    </citation>
    <scope>NUCLEOTIDE SEQUENCE [LARGE SCALE GENOMIC DNA]</scope>
    <source>
        <strain evidence="6">S58</strain>
    </source>
</reference>
<dbReference type="Gene3D" id="2.60.120.200">
    <property type="match status" value="2"/>
</dbReference>
<reference evidence="5 6" key="2">
    <citation type="journal article" date="2016" name="Genome Announc.">
        <title>Draft Genome Sequences of Streptomyces scabiei S58, Streptomyces turgidiscabies T45, and Streptomyces acidiscabies a10, the Pathogens of Potato Common Scab, Isolated in Japan.</title>
        <authorList>
            <person name="Tomihama T."/>
            <person name="Nishi Y."/>
            <person name="Sakai M."/>
            <person name="Ikenaga M."/>
            <person name="Okubo T."/>
            <person name="Ikeda S."/>
        </authorList>
    </citation>
    <scope>NUCLEOTIDE SEQUENCE [LARGE SCALE GENOMIC DNA]</scope>
    <source>
        <strain evidence="5 6">S58</strain>
    </source>
</reference>
<dbReference type="AlphaFoldDB" id="A0A117EGC2"/>
<dbReference type="SUPFAM" id="SSF49899">
    <property type="entry name" value="Concanavalin A-like lectins/glucanases"/>
    <property type="match status" value="2"/>
</dbReference>
<sequence length="709" mass="73436">MEGLRRSGGRVLLAMGCSVAAMMATTSTGAYAAENPPPKQPLVRDLKTGGKSCGAGDGKAYVADPSPRIDAVLYDTGGGSLGGEFEFWWKDAEGAEQRRTLTTTSKWSGIPFTLRLPWEDLPANTVVSWHVRADDGTSKSPWSSAGDGSACEFVIDDVNPDEAVVSSPEYPEDVLWTDGVGVYGHFTMDSPSDDVVAYTYDFIGGPYGTVRPDAPGGAVTVPFLPLTAGPDQLTVRAIDRAGRSSGETTYRFFVKSGRAPVAHWKLDDPAGATTAAAENGTAAEAGTGVTFGGPAPGGTALASTATLDGNGGYLTPGDPAVADPRKTFAVSGWARPARTDRTMTVAAQDAGDTTGFALGVDARGGEPVWTFTVGGARLTGGAPEAGEWAHLLGVYDAETGEAQLYVNGRAVGSKKEAAPGAAAGAFQIGRARNGQGYHGHWKGELGGIRVHDRVVVPNEAAELGHRKPSALAHWSLENATDGASPEQGDGAPLKLGTGASIHRGPTGSCIPDLDPDCADVPYALVGDGHLALDGEHGYAATERPVVDTSDSFSIGVVVRLADAEPTGPMTVLSQGGEHTDVFRVRYEPSTYAWQLIMPNADEPGATETVVAQLAMADGGEGQGHRIAVVYDDATDRIKLFLDGELADGATADFADGLPSTGPLQVGRAQVGDGWGEYLHGDVDEVHAFAGALKDDQINGLGWGTEPCLC</sequence>
<dbReference type="PANTHER" id="PTHR46943">
    <property type="entry name" value="PENTRAXIN-RELATED PROTEIN PTX3"/>
    <property type="match status" value="1"/>
</dbReference>
<dbReference type="GO" id="GO:0006955">
    <property type="term" value="P:immune response"/>
    <property type="evidence" value="ECO:0007669"/>
    <property type="project" value="InterPro"/>
</dbReference>
<dbReference type="InterPro" id="IPR013320">
    <property type="entry name" value="ConA-like_dom_sf"/>
</dbReference>
<evidence type="ECO:0000256" key="1">
    <source>
        <dbReference type="ARBA" id="ARBA00022729"/>
    </source>
</evidence>
<dbReference type="InterPro" id="IPR042837">
    <property type="entry name" value="PTX3"/>
</dbReference>
<reference evidence="6" key="3">
    <citation type="submission" date="2016-02" db="EMBL/GenBank/DDBJ databases">
        <title>Draft genome of pathogenic Streptomyces sp. in Japan.</title>
        <authorList>
            <person name="Tomihama T."/>
            <person name="Ikenaga M."/>
            <person name="Sakai M."/>
            <person name="Okubo T."/>
            <person name="Ikeda S."/>
        </authorList>
    </citation>
    <scope>NUCLEOTIDE SEQUENCE [LARGE SCALE GENOMIC DNA]</scope>
    <source>
        <strain evidence="6">S58</strain>
    </source>
</reference>
<evidence type="ECO:0000256" key="3">
    <source>
        <dbReference type="SAM" id="SignalP"/>
    </source>
</evidence>
<dbReference type="Proteomes" id="UP000067448">
    <property type="component" value="Unassembled WGS sequence"/>
</dbReference>
<keyword evidence="1 3" id="KW-0732">Signal</keyword>
<dbReference type="SMART" id="SM00560">
    <property type="entry name" value="LamGL"/>
    <property type="match status" value="2"/>
</dbReference>
<gene>
    <name evidence="5" type="ORF">SsS58_07390</name>
</gene>
<dbReference type="PANTHER" id="PTHR46943:SF1">
    <property type="entry name" value="PENTRAXIN-RELATED PROTEIN PTX3"/>
    <property type="match status" value="1"/>
</dbReference>
<feature type="chain" id="PRO_5007148285" description="LamG-like jellyroll fold domain-containing protein" evidence="3">
    <location>
        <begin position="33"/>
        <end position="709"/>
    </location>
</feature>
<keyword evidence="2" id="KW-1015">Disulfide bond</keyword>
<dbReference type="InterPro" id="IPR006558">
    <property type="entry name" value="LamG-like"/>
</dbReference>
<protein>
    <recommendedName>
        <fullName evidence="4">LamG-like jellyroll fold domain-containing protein</fullName>
    </recommendedName>
</protein>
<dbReference type="EMBL" id="BCMM01000047">
    <property type="protein sequence ID" value="GAQ66950.1"/>
    <property type="molecule type" value="Genomic_DNA"/>
</dbReference>
<accession>A0A117EGC2</accession>